<evidence type="ECO:0000313" key="3">
    <source>
        <dbReference type="Proteomes" id="UP001287286"/>
    </source>
</evidence>
<name>A0ABR0BL77_PURLI</name>
<keyword evidence="3" id="KW-1185">Reference proteome</keyword>
<evidence type="ECO:0000256" key="1">
    <source>
        <dbReference type="SAM" id="MobiDB-lite"/>
    </source>
</evidence>
<dbReference type="EMBL" id="JAWRVI010000061">
    <property type="protein sequence ID" value="KAK4083071.1"/>
    <property type="molecule type" value="Genomic_DNA"/>
</dbReference>
<dbReference type="Proteomes" id="UP001287286">
    <property type="component" value="Unassembled WGS sequence"/>
</dbReference>
<proteinExistence type="predicted"/>
<comment type="caution">
    <text evidence="2">The sequence shown here is derived from an EMBL/GenBank/DDBJ whole genome shotgun (WGS) entry which is preliminary data.</text>
</comment>
<protein>
    <submittedName>
        <fullName evidence="2">Uncharacterized protein</fullName>
    </submittedName>
</protein>
<organism evidence="2 3">
    <name type="scientific">Purpureocillium lilacinum</name>
    <name type="common">Paecilomyces lilacinus</name>
    <dbReference type="NCBI Taxonomy" id="33203"/>
    <lineage>
        <taxon>Eukaryota</taxon>
        <taxon>Fungi</taxon>
        <taxon>Dikarya</taxon>
        <taxon>Ascomycota</taxon>
        <taxon>Pezizomycotina</taxon>
        <taxon>Sordariomycetes</taxon>
        <taxon>Hypocreomycetidae</taxon>
        <taxon>Hypocreales</taxon>
        <taxon>Ophiocordycipitaceae</taxon>
        <taxon>Purpureocillium</taxon>
    </lineage>
</organism>
<gene>
    <name evidence="2" type="ORF">Purlil1_11015</name>
</gene>
<feature type="region of interest" description="Disordered" evidence="1">
    <location>
        <begin position="65"/>
        <end position="100"/>
    </location>
</feature>
<sequence>MRLRCCRCGQSLRRCVQQALEATNAAIFTGRPSRRISGRMYSRGTASACKCLFCTWPAGIGTSTIPPRDVITSRSAGGGDSTPTPRRPGGASPLPTFQRVPRNLTPLGQSVLAVLSLDFKGLRFRESRHAAGHPICAHNVDQVPRRCPDATDTLGYTNSLKPLPQTRVSVTTCPRRAGLRSPGSFLLQQVPVLHAVWPDVTLGHESPGRLGWGVFAWSRHHRLLYQTNLISSACTSENECHSGASLAISISRAWSMLFSVPLPFRVTSKPAPRAPCRRHINPMCRATGTGDSAAKLSRRQTPHQFSGIVAHTGARLSTFLSGEFVAGIRPRRTGRGDVE</sequence>
<reference evidence="2 3" key="1">
    <citation type="journal article" date="2024" name="Microbiol. Resour. Announc.">
        <title>Genome annotations for the ascomycete fungi Trichoderma harzianum, Trichoderma aggressivum, and Purpureocillium lilacinum.</title>
        <authorList>
            <person name="Beijen E.P.W."/>
            <person name="Ohm R.A."/>
        </authorList>
    </citation>
    <scope>NUCLEOTIDE SEQUENCE [LARGE SCALE GENOMIC DNA]</scope>
    <source>
        <strain evidence="2 3">CBS 150709</strain>
    </source>
</reference>
<evidence type="ECO:0000313" key="2">
    <source>
        <dbReference type="EMBL" id="KAK4083071.1"/>
    </source>
</evidence>
<accession>A0ABR0BL77</accession>